<feature type="region of interest" description="Disordered" evidence="1">
    <location>
        <begin position="43"/>
        <end position="70"/>
    </location>
</feature>
<proteinExistence type="predicted"/>
<evidence type="ECO:0000256" key="1">
    <source>
        <dbReference type="SAM" id="MobiDB-lite"/>
    </source>
</evidence>
<sequence>MPASGNFVRQLPDGTPLPWQLLGPWGAMTNHYADAAMSGVVDRYSVSQSSSGLEDQVDPARLTNGKEDER</sequence>
<name>A0A4Z1PI11_9PEZI</name>
<evidence type="ECO:0000313" key="2">
    <source>
        <dbReference type="EMBL" id="TID21469.1"/>
    </source>
</evidence>
<protein>
    <submittedName>
        <fullName evidence="2">Uncharacterized protein</fullName>
    </submittedName>
</protein>
<keyword evidence="3" id="KW-1185">Reference proteome</keyword>
<comment type="caution">
    <text evidence="2">The sequence shown here is derived from an EMBL/GenBank/DDBJ whole genome shotgun (WGS) entry which is preliminary data.</text>
</comment>
<evidence type="ECO:0000313" key="3">
    <source>
        <dbReference type="Proteomes" id="UP000298493"/>
    </source>
</evidence>
<reference evidence="2 3" key="1">
    <citation type="submission" date="2019-04" db="EMBL/GenBank/DDBJ databases">
        <title>High contiguity whole genome sequence and gene annotation resource for two Venturia nashicola isolates.</title>
        <authorList>
            <person name="Prokchorchik M."/>
            <person name="Won K."/>
            <person name="Lee Y."/>
            <person name="Choi E.D."/>
            <person name="Segonzac C."/>
            <person name="Sohn K.H."/>
        </authorList>
    </citation>
    <scope>NUCLEOTIDE SEQUENCE [LARGE SCALE GENOMIC DNA]</scope>
    <source>
        <strain evidence="2 3">PRI2</strain>
    </source>
</reference>
<organism evidence="2 3">
    <name type="scientific">Venturia nashicola</name>
    <dbReference type="NCBI Taxonomy" id="86259"/>
    <lineage>
        <taxon>Eukaryota</taxon>
        <taxon>Fungi</taxon>
        <taxon>Dikarya</taxon>
        <taxon>Ascomycota</taxon>
        <taxon>Pezizomycotina</taxon>
        <taxon>Dothideomycetes</taxon>
        <taxon>Pleosporomycetidae</taxon>
        <taxon>Venturiales</taxon>
        <taxon>Venturiaceae</taxon>
        <taxon>Venturia</taxon>
    </lineage>
</organism>
<gene>
    <name evidence="2" type="ORF">E6O75_ATG04864</name>
</gene>
<dbReference type="EMBL" id="SNSC02000009">
    <property type="protein sequence ID" value="TID21469.1"/>
    <property type="molecule type" value="Genomic_DNA"/>
</dbReference>
<dbReference type="Proteomes" id="UP000298493">
    <property type="component" value="Unassembled WGS sequence"/>
</dbReference>
<dbReference type="AlphaFoldDB" id="A0A4Z1PI11"/>
<accession>A0A4Z1PI11</accession>